<dbReference type="PANTHER" id="PTHR40388">
    <property type="entry name" value="BRYOPORIN"/>
    <property type="match status" value="1"/>
</dbReference>
<sequence length="145" mass="15812">MKVRGCVGLLVYEADTFTLAILFSNPSNYNFYPMELAMEISLLKVHLGDLETTYTRMYKGQPATADKNAGYHRVKLGACQEPVTVSAGHVRVTATMSNSTKSIVKVILENLEPSSGLTLGGQHPKGKTPPVHVTPDTKRDLLPPQ</sequence>
<dbReference type="InterPro" id="IPR015926">
    <property type="entry name" value="Cytolysin/lectin"/>
</dbReference>
<evidence type="ECO:0000256" key="5">
    <source>
        <dbReference type="ARBA" id="ARBA00023331"/>
    </source>
</evidence>
<keyword evidence="4" id="KW-0472">Membrane</keyword>
<keyword evidence="5" id="KW-0166">Nematocyst</keyword>
<feature type="region of interest" description="Disordered" evidence="6">
    <location>
        <begin position="115"/>
        <end position="145"/>
    </location>
</feature>
<comment type="subcellular location">
    <subcellularLocation>
        <location evidence="2">Nematocyst</location>
    </subcellularLocation>
    <subcellularLocation>
        <location evidence="1">Target cell membrane</location>
    </subcellularLocation>
</comment>
<dbReference type="EMBL" id="KZ528406">
    <property type="protein sequence ID" value="PKU27342.1"/>
    <property type="molecule type" value="Genomic_DNA"/>
</dbReference>
<dbReference type="PANTHER" id="PTHR40388:SF1">
    <property type="entry name" value="BRYOPORIN"/>
    <property type="match status" value="1"/>
</dbReference>
<reference evidence="8" key="1">
    <citation type="submission" date="2017-11" db="EMBL/GenBank/DDBJ databases">
        <authorList>
            <person name="Lima N.C."/>
            <person name="Parody-Merino A.M."/>
            <person name="Battley P.F."/>
            <person name="Fidler A.E."/>
            <person name="Prosdocimi F."/>
        </authorList>
    </citation>
    <scope>NUCLEOTIDE SEQUENCE [LARGE SCALE GENOMIC DNA]</scope>
</reference>
<evidence type="ECO:0000256" key="6">
    <source>
        <dbReference type="SAM" id="MobiDB-lite"/>
    </source>
</evidence>
<protein>
    <submittedName>
        <fullName evidence="7">Delta-sagatoxin-srs1a-like isoform x1</fullName>
    </submittedName>
</protein>
<name>A0A2I0T0N2_LIMLA</name>
<dbReference type="Proteomes" id="UP000233556">
    <property type="component" value="Unassembled WGS sequence"/>
</dbReference>
<keyword evidence="3" id="KW-1052">Target cell membrane</keyword>
<keyword evidence="8" id="KW-1185">Reference proteome</keyword>
<evidence type="ECO:0000256" key="2">
    <source>
        <dbReference type="ARBA" id="ARBA00004532"/>
    </source>
</evidence>
<dbReference type="AlphaFoldDB" id="A0A2I0T0N2"/>
<keyword evidence="4" id="KW-1053">Target membrane</keyword>
<dbReference type="OrthoDB" id="6132998at2759"/>
<organism evidence="7 8">
    <name type="scientific">Limosa lapponica baueri</name>
    <dbReference type="NCBI Taxonomy" id="1758121"/>
    <lineage>
        <taxon>Eukaryota</taxon>
        <taxon>Metazoa</taxon>
        <taxon>Chordata</taxon>
        <taxon>Craniata</taxon>
        <taxon>Vertebrata</taxon>
        <taxon>Euteleostomi</taxon>
        <taxon>Archelosauria</taxon>
        <taxon>Archosauria</taxon>
        <taxon>Dinosauria</taxon>
        <taxon>Saurischia</taxon>
        <taxon>Theropoda</taxon>
        <taxon>Coelurosauria</taxon>
        <taxon>Aves</taxon>
        <taxon>Neognathae</taxon>
        <taxon>Neoaves</taxon>
        <taxon>Charadriiformes</taxon>
        <taxon>Scolopacidae</taxon>
        <taxon>Limosa</taxon>
    </lineage>
</organism>
<evidence type="ECO:0000313" key="7">
    <source>
        <dbReference type="EMBL" id="PKU27342.1"/>
    </source>
</evidence>
<dbReference type="GO" id="GO:0044218">
    <property type="term" value="C:other organism cell membrane"/>
    <property type="evidence" value="ECO:0007669"/>
    <property type="project" value="UniProtKB-KW"/>
</dbReference>
<evidence type="ECO:0000313" key="8">
    <source>
        <dbReference type="Proteomes" id="UP000233556"/>
    </source>
</evidence>
<dbReference type="SUPFAM" id="SSF63724">
    <property type="entry name" value="Cytolysin/lectin"/>
    <property type="match status" value="1"/>
</dbReference>
<reference evidence="8" key="2">
    <citation type="submission" date="2017-12" db="EMBL/GenBank/DDBJ databases">
        <title>Genome sequence of the Bar-tailed Godwit (Limosa lapponica baueri).</title>
        <authorList>
            <person name="Lima N.C.B."/>
            <person name="Parody-Merino A.M."/>
            <person name="Battley P.F."/>
            <person name="Fidler A.E."/>
            <person name="Prosdocimi F."/>
        </authorList>
    </citation>
    <scope>NUCLEOTIDE SEQUENCE [LARGE SCALE GENOMIC DNA]</scope>
</reference>
<evidence type="ECO:0000256" key="4">
    <source>
        <dbReference type="ARBA" id="ARBA00023298"/>
    </source>
</evidence>
<evidence type="ECO:0000256" key="1">
    <source>
        <dbReference type="ARBA" id="ARBA00004175"/>
    </source>
</evidence>
<gene>
    <name evidence="7" type="ORF">llap_22354</name>
</gene>
<proteinExistence type="predicted"/>
<evidence type="ECO:0000256" key="3">
    <source>
        <dbReference type="ARBA" id="ARBA00022537"/>
    </source>
</evidence>
<dbReference type="GO" id="GO:0042151">
    <property type="term" value="C:nematocyst"/>
    <property type="evidence" value="ECO:0007669"/>
    <property type="project" value="UniProtKB-SubCell"/>
</dbReference>
<dbReference type="Gene3D" id="2.60.270.20">
    <property type="entry name" value="Cytolysin/lectin"/>
    <property type="match status" value="1"/>
</dbReference>
<feature type="compositionally biased region" description="Basic and acidic residues" evidence="6">
    <location>
        <begin position="135"/>
        <end position="145"/>
    </location>
</feature>
<accession>A0A2I0T0N2</accession>
<dbReference type="InterPro" id="IPR050677">
    <property type="entry name" value="Actinoporin_PFT"/>
</dbReference>